<dbReference type="HOGENOM" id="CLU_616691_0_0_11"/>
<gene>
    <name evidence="2" type="ordered locus">Mkms_5757</name>
</gene>
<geneLocation type="plasmid" evidence="2">
    <name>pMKMS01</name>
</geneLocation>
<evidence type="ECO:0000313" key="2">
    <source>
        <dbReference type="EMBL" id="ABL94933.1"/>
    </source>
</evidence>
<dbReference type="KEGG" id="mkm:Mkms_5757"/>
<accession>A1UQ25</accession>
<keyword evidence="2" id="KW-0614">Plasmid</keyword>
<organism evidence="2">
    <name type="scientific">Mycobacterium sp. (strain KMS)</name>
    <dbReference type="NCBI Taxonomy" id="189918"/>
    <lineage>
        <taxon>Bacteria</taxon>
        <taxon>Bacillati</taxon>
        <taxon>Actinomycetota</taxon>
        <taxon>Actinomycetes</taxon>
        <taxon>Mycobacteriales</taxon>
        <taxon>Mycobacteriaceae</taxon>
        <taxon>Mycobacterium</taxon>
    </lineage>
</organism>
<sequence>MSNGKKIDKSAHIGDAGIALIHMRVSAMGHVWHARGLDAGIDGMIELRDPGTGVVSNCHLLVQSKASDRQFPGETPEKFHFVVDERDLEYWLQATLPVILVCSHPNTNEAWWIHIQHYFADPARRADRRVDFAKATMAFDKNSSDRLFAVADPHGQAHNPVAEHRVEKLVSNLLPVAIPLQYWSYESRAKDTGHAYALQRDSELEVRHDFVVKGGHLLTWAPVEGTALAKATEGCGKVAPAGELMDGGADNERLLVWMLNAALRHDVRDDCVYHRKRRMLYFTATKGLKPRRVNTAGKHLRTVFKGHPKKKDPNKIAYYKHSGLQWQFVNFEGEWFCTLTPAYFYSYDGRKESRFTASYLSGIKKLERNQAVLGETRMWAAFLRFEPDLLDERDRILDFGELEAFDVERGLDDESWRKDLADTGSSDEISLFEHTA</sequence>
<protein>
    <recommendedName>
        <fullName evidence="1">DUF4365 domain-containing protein</fullName>
    </recommendedName>
</protein>
<dbReference type="EMBL" id="CP000519">
    <property type="protein sequence ID" value="ABL94933.1"/>
    <property type="molecule type" value="Genomic_DNA"/>
</dbReference>
<dbReference type="Pfam" id="PF14280">
    <property type="entry name" value="DUF4365"/>
    <property type="match status" value="1"/>
</dbReference>
<proteinExistence type="predicted"/>
<name>A1UQ25_MYCSK</name>
<dbReference type="AlphaFoldDB" id="A1UQ25"/>
<evidence type="ECO:0000259" key="1">
    <source>
        <dbReference type="Pfam" id="PF14280"/>
    </source>
</evidence>
<feature type="domain" description="DUF4365" evidence="1">
    <location>
        <begin position="16"/>
        <end position="148"/>
    </location>
</feature>
<dbReference type="InterPro" id="IPR025375">
    <property type="entry name" value="DUF4365"/>
</dbReference>
<reference evidence="2" key="1">
    <citation type="submission" date="2006-12" db="EMBL/GenBank/DDBJ databases">
        <title>Complete sequence of plasmid pMKMS01 of Mycobacterium sp. KMS.</title>
        <authorList>
            <consortium name="US DOE Joint Genome Institute"/>
            <person name="Copeland A."/>
            <person name="Lucas S."/>
            <person name="Lapidus A."/>
            <person name="Barry K."/>
            <person name="Detter J.C."/>
            <person name="Glavina del Rio T."/>
            <person name="Hammon N."/>
            <person name="Israni S."/>
            <person name="Dalin E."/>
            <person name="Tice H."/>
            <person name="Pitluck S."/>
            <person name="Kiss H."/>
            <person name="Brettin T."/>
            <person name="Bruce D."/>
            <person name="Han C."/>
            <person name="Tapia R."/>
            <person name="Gilna P."/>
            <person name="Schmutz J."/>
            <person name="Larimer F."/>
            <person name="Land M."/>
            <person name="Hauser L."/>
            <person name="Kyrpides N."/>
            <person name="Mikhailova N."/>
            <person name="Miller C.D."/>
            <person name="Richardson P."/>
        </authorList>
    </citation>
    <scope>NUCLEOTIDE SEQUENCE [LARGE SCALE GENOMIC DNA]</scope>
    <source>
        <strain evidence="2">KMS</strain>
        <plasmid evidence="2">pMKMS01</plasmid>
    </source>
</reference>